<dbReference type="NCBIfam" id="TIGR03715">
    <property type="entry name" value="KxYKxGKxW"/>
    <property type="match status" value="1"/>
</dbReference>
<name>C8P889_9LACO</name>
<dbReference type="PATRIC" id="fig|525309.8.peg.856"/>
<organism evidence="8 10">
    <name type="scientific">Limosilactobacillus antri DSM 16041</name>
    <dbReference type="NCBI Taxonomy" id="525309"/>
    <lineage>
        <taxon>Bacteria</taxon>
        <taxon>Bacillati</taxon>
        <taxon>Bacillota</taxon>
        <taxon>Bacilli</taxon>
        <taxon>Lactobacillales</taxon>
        <taxon>Lactobacillaceae</taxon>
        <taxon>Limosilactobacillus</taxon>
    </lineage>
</organism>
<evidence type="ECO:0000313" key="10">
    <source>
        <dbReference type="Proteomes" id="UP000003675"/>
    </source>
</evidence>
<dbReference type="PROSITE" id="PS50847">
    <property type="entry name" value="GRAM_POS_ANCHORING"/>
    <property type="match status" value="1"/>
</dbReference>
<feature type="chain" id="PRO_5009951626" evidence="6">
    <location>
        <begin position="37"/>
        <end position="807"/>
    </location>
</feature>
<keyword evidence="3 6" id="KW-0732">Signal</keyword>
<dbReference type="InterPro" id="IPR041495">
    <property type="entry name" value="Mub_B2"/>
</dbReference>
<feature type="signal peptide" evidence="6">
    <location>
        <begin position="1"/>
        <end position="36"/>
    </location>
</feature>
<keyword evidence="4" id="KW-0572">Peptidoglycan-anchor</keyword>
<proteinExistence type="predicted"/>
<protein>
    <submittedName>
        <fullName evidence="8">LPXTG-motif cell wall anchor domain protein</fullName>
    </submittedName>
</protein>
<accession>C8P889</accession>
<dbReference type="Pfam" id="PF00746">
    <property type="entry name" value="Gram_pos_anchor"/>
    <property type="match status" value="1"/>
</dbReference>
<evidence type="ECO:0000313" key="8">
    <source>
        <dbReference type="EMBL" id="EEW53293.1"/>
    </source>
</evidence>
<evidence type="ECO:0000256" key="2">
    <source>
        <dbReference type="ARBA" id="ARBA00022525"/>
    </source>
</evidence>
<dbReference type="EMBL" id="AZDK01000020">
    <property type="protein sequence ID" value="KRK59245.1"/>
    <property type="molecule type" value="Genomic_DNA"/>
</dbReference>
<evidence type="ECO:0000259" key="7">
    <source>
        <dbReference type="PROSITE" id="PS50847"/>
    </source>
</evidence>
<dbReference type="eggNOG" id="COG0810">
    <property type="taxonomic scope" value="Bacteria"/>
</dbReference>
<evidence type="ECO:0000256" key="1">
    <source>
        <dbReference type="ARBA" id="ARBA00022512"/>
    </source>
</evidence>
<reference evidence="9 11" key="2">
    <citation type="journal article" date="2015" name="Genome Announc.">
        <title>Expanding the biotechnology potential of lactobacilli through comparative genomics of 213 strains and associated genera.</title>
        <authorList>
            <person name="Sun Z."/>
            <person name="Harris H.M."/>
            <person name="McCann A."/>
            <person name="Guo C."/>
            <person name="Argimon S."/>
            <person name="Zhang W."/>
            <person name="Yang X."/>
            <person name="Jeffery I.B."/>
            <person name="Cooney J.C."/>
            <person name="Kagawa T.F."/>
            <person name="Liu W."/>
            <person name="Song Y."/>
            <person name="Salvetti E."/>
            <person name="Wrobel A."/>
            <person name="Rasinkangas P."/>
            <person name="Parkhill J."/>
            <person name="Rea M.C."/>
            <person name="O'Sullivan O."/>
            <person name="Ritari J."/>
            <person name="Douillard F.P."/>
            <person name="Paul Ross R."/>
            <person name="Yang R."/>
            <person name="Briner A.E."/>
            <person name="Felis G.E."/>
            <person name="de Vos W.M."/>
            <person name="Barrangou R."/>
            <person name="Klaenhammer T.R."/>
            <person name="Caufield P.W."/>
            <person name="Cui Y."/>
            <person name="Zhang H."/>
            <person name="O'Toole P.W."/>
        </authorList>
    </citation>
    <scope>NUCLEOTIDE SEQUENCE [LARGE SCALE GENOMIC DNA]</scope>
    <source>
        <strain evidence="9 11">DSM 16041</strain>
    </source>
</reference>
<feature type="domain" description="Gram-positive cocci surface proteins LPxTG" evidence="7">
    <location>
        <begin position="772"/>
        <end position="807"/>
    </location>
</feature>
<feature type="region of interest" description="Disordered" evidence="5">
    <location>
        <begin position="727"/>
        <end position="760"/>
    </location>
</feature>
<dbReference type="HOGENOM" id="CLU_349101_0_0_9"/>
<evidence type="ECO:0000256" key="4">
    <source>
        <dbReference type="ARBA" id="ARBA00023088"/>
    </source>
</evidence>
<evidence type="ECO:0000256" key="6">
    <source>
        <dbReference type="SAM" id="SignalP"/>
    </source>
</evidence>
<keyword evidence="11" id="KW-1185">Reference proteome</keyword>
<feature type="compositionally biased region" description="Low complexity" evidence="5">
    <location>
        <begin position="82"/>
        <end position="125"/>
    </location>
</feature>
<dbReference type="InterPro" id="IPR022263">
    <property type="entry name" value="KxYKxGKxW"/>
</dbReference>
<comment type="caution">
    <text evidence="8">The sequence shown here is derived from an EMBL/GenBank/DDBJ whole genome shotgun (WGS) entry which is preliminary data.</text>
</comment>
<dbReference type="Gene3D" id="2.60.40.4300">
    <property type="match status" value="3"/>
</dbReference>
<dbReference type="EMBL" id="ACLL01000043">
    <property type="protein sequence ID" value="EEW53293.1"/>
    <property type="molecule type" value="Genomic_DNA"/>
</dbReference>
<evidence type="ECO:0000256" key="5">
    <source>
        <dbReference type="SAM" id="MobiDB-lite"/>
    </source>
</evidence>
<evidence type="ECO:0000313" key="9">
    <source>
        <dbReference type="EMBL" id="KRK59245.1"/>
    </source>
</evidence>
<dbReference type="RefSeq" id="WP_007123080.1">
    <property type="nucleotide sequence ID" value="NZ_AZDK01000020.1"/>
</dbReference>
<gene>
    <name evidence="9" type="ORF">FC31_GL000848</name>
    <name evidence="8" type="ORF">HMPREF0494_1533</name>
</gene>
<dbReference type="OrthoDB" id="2252786at2"/>
<dbReference type="STRING" id="525309.HMPREF0494_1533"/>
<dbReference type="Proteomes" id="UP000051883">
    <property type="component" value="Unassembled WGS sequence"/>
</dbReference>
<dbReference type="AlphaFoldDB" id="C8P889"/>
<dbReference type="NCBIfam" id="TIGR01167">
    <property type="entry name" value="LPXTG_anchor"/>
    <property type="match status" value="1"/>
</dbReference>
<evidence type="ECO:0000256" key="3">
    <source>
        <dbReference type="ARBA" id="ARBA00022729"/>
    </source>
</evidence>
<reference evidence="8 10" key="1">
    <citation type="submission" date="2009-09" db="EMBL/GenBank/DDBJ databases">
        <authorList>
            <person name="Qin X."/>
            <person name="Bachman B."/>
            <person name="Battles P."/>
            <person name="Bell A."/>
            <person name="Bess C."/>
            <person name="Bickham C."/>
            <person name="Chaboub L."/>
            <person name="Chen D."/>
            <person name="Coyle M."/>
            <person name="Deiros D.R."/>
            <person name="Dinh H."/>
            <person name="Forbes L."/>
            <person name="Fowler G."/>
            <person name="Francisco L."/>
            <person name="Fu Q."/>
            <person name="Gubbala S."/>
            <person name="Hale W."/>
            <person name="Han Y."/>
            <person name="Hemphill L."/>
            <person name="Highlander S.K."/>
            <person name="Hirani K."/>
            <person name="Hogues M."/>
            <person name="Jackson L."/>
            <person name="Jakkamsetti A."/>
            <person name="Javaid M."/>
            <person name="Jiang H."/>
            <person name="Korchina V."/>
            <person name="Kovar C."/>
            <person name="Lara F."/>
            <person name="Lee S."/>
            <person name="Mata R."/>
            <person name="Mathew T."/>
            <person name="Moen C."/>
            <person name="Morales K."/>
            <person name="Munidasa M."/>
            <person name="Nazareth L."/>
            <person name="Ngo R."/>
            <person name="Nguyen L."/>
            <person name="Okwuonu G."/>
            <person name="Ongeri F."/>
            <person name="Patil S."/>
            <person name="Petrosino J."/>
            <person name="Pham C."/>
            <person name="Pham P."/>
            <person name="Pu L.-L."/>
            <person name="Puazo M."/>
            <person name="Raj R."/>
            <person name="Reid J."/>
            <person name="Rouhana J."/>
            <person name="Saada N."/>
            <person name="Shang Y."/>
            <person name="Simmons D."/>
            <person name="Thornton R."/>
            <person name="Warren J."/>
            <person name="Weissenberger G."/>
            <person name="Zhang J."/>
            <person name="Zhang L."/>
            <person name="Zhou C."/>
            <person name="Zhu D."/>
            <person name="Muzny D."/>
            <person name="Worley K."/>
            <person name="Gibbs R."/>
        </authorList>
    </citation>
    <scope>NUCLEOTIDE SEQUENCE [LARGE SCALE GENOMIC DNA]</scope>
    <source>
        <strain evidence="8 10">DSM 16041</strain>
    </source>
</reference>
<evidence type="ECO:0000313" key="11">
    <source>
        <dbReference type="Proteomes" id="UP000051883"/>
    </source>
</evidence>
<feature type="region of interest" description="Disordered" evidence="5">
    <location>
        <begin position="61"/>
        <end position="131"/>
    </location>
</feature>
<dbReference type="Pfam" id="PF17966">
    <property type="entry name" value="Muc_B2"/>
    <property type="match status" value="3"/>
</dbReference>
<keyword evidence="2" id="KW-0964">Secreted</keyword>
<keyword evidence="1" id="KW-0134">Cell wall</keyword>
<dbReference type="Pfam" id="PF19258">
    <property type="entry name" value="KxYKxGKxW_sig"/>
    <property type="match status" value="1"/>
</dbReference>
<dbReference type="InterPro" id="IPR019931">
    <property type="entry name" value="LPXTG_anchor"/>
</dbReference>
<dbReference type="Proteomes" id="UP000003675">
    <property type="component" value="Unassembled WGS sequence"/>
</dbReference>
<sequence length="807" mass="86674">MAERKRFKLYKQKKEWVIGCSTLFLSLTLGAVDVQAADSSLNANGEDPAAASNPAVLADRQAPSLASTNQHELASAAPKTGAQSASNQAAAQATPTEATQQAANNTNQATAPASPVTTTTGPSSSDHPDDWSNNYERIITINYFTHYDLDGGSTEFPVQKRIIQMAVNGHWDAVDWLPPEGTFPPGVTVPPVHFDATDEVTKANQHWQVNFLFRIFSIQSATGEKTLSQVFVLTNGQTVTIPPIEITNQDYGIPTGYHPTMLYPTIDNVVEQNGHYYITEATITVDSSGYSVTYHGALNDITGLSSFATKIVFTAPLNFVYKDLNGNTYSVAGKGPAVFNGQETLNYSQTLTTPQILYYANQFLDQYRMGIAGNYLLYGFFGPDGKFNQLDGISLSDAVANNQTGFTFNLAIVNQVYAPVPGSQTTKTRTIILHKPTGDEQVSQQVGFQDFANFDQITGKQLSPAELKVLTGSDQSQASAWSALTVDNHSWAEYPVPAIANYTSSQSTVAAQTVTPDTSNQTVEIYYTAKTEKFTDTKQVVRTIKVQAPDGTVHATEQTVTFTRSGVKNLATGVTDWGDWQSSDNSWPAFTAPQYPNYTANTATVAAQVVTPDNADQTVEIYYTAKTEKVTETKQVVRTIKVEAPDGTVHVTEQTVTFTRSGVKNLATGVTDWDDWQPSSSTWPAFTVPQYPGYTADVDTVAAQAVDAATSNQTVVVTYQAVVPVQPDQPGTAGTGQLPLPGQPGKPGSNQPGTGAVPGQAVAKVASQQAALPQTGSRSNEGLVALGSLALLTLFGLVGRKKFEHSR</sequence>